<dbReference type="Gene3D" id="3.40.50.10420">
    <property type="entry name" value="NagB/RpiA/CoA transferase-like"/>
    <property type="match status" value="1"/>
</dbReference>
<dbReference type="PROSITE" id="PS51379">
    <property type="entry name" value="4FE4S_FER_2"/>
    <property type="match status" value="1"/>
</dbReference>
<dbReference type="Proteomes" id="UP001167160">
    <property type="component" value="Unassembled WGS sequence"/>
</dbReference>
<dbReference type="InterPro" id="IPR003741">
    <property type="entry name" value="LUD_dom"/>
</dbReference>
<evidence type="ECO:0000313" key="11">
    <source>
        <dbReference type="Proteomes" id="UP001167160"/>
    </source>
</evidence>
<evidence type="ECO:0000256" key="6">
    <source>
        <dbReference type="ARBA" id="ARBA00023004"/>
    </source>
</evidence>
<keyword evidence="11" id="KW-1185">Reference proteome</keyword>
<dbReference type="InterPro" id="IPR024185">
    <property type="entry name" value="FTHF_cligase-like_sf"/>
</dbReference>
<dbReference type="PROSITE" id="PS00198">
    <property type="entry name" value="4FE4S_FER_1"/>
    <property type="match status" value="1"/>
</dbReference>
<evidence type="ECO:0000256" key="7">
    <source>
        <dbReference type="ARBA" id="ARBA00023014"/>
    </source>
</evidence>
<keyword evidence="7" id="KW-0411">Iron-sulfur</keyword>
<dbReference type="InterPro" id="IPR004452">
    <property type="entry name" value="LutB/LldF"/>
</dbReference>
<evidence type="ECO:0000259" key="9">
    <source>
        <dbReference type="PROSITE" id="PS51379"/>
    </source>
</evidence>
<dbReference type="PANTHER" id="PTHR47153:SF2">
    <property type="entry name" value="LACTATE UTILIZATION PROTEIN B"/>
    <property type="match status" value="1"/>
</dbReference>
<gene>
    <name evidence="10" type="ORF">M1E25_25330</name>
</gene>
<organism evidence="10 11">
    <name type="scientific">Streptomyces meridianus</name>
    <dbReference type="NCBI Taxonomy" id="2938945"/>
    <lineage>
        <taxon>Bacteria</taxon>
        <taxon>Bacillati</taxon>
        <taxon>Actinomycetota</taxon>
        <taxon>Actinomycetes</taxon>
        <taxon>Kitasatosporales</taxon>
        <taxon>Streptomycetaceae</taxon>
        <taxon>Streptomyces</taxon>
    </lineage>
</organism>
<dbReference type="RefSeq" id="WP_251419615.1">
    <property type="nucleotide sequence ID" value="NZ_JAMQGM010000079.1"/>
</dbReference>
<dbReference type="Pfam" id="PF02589">
    <property type="entry name" value="LUD_dom"/>
    <property type="match status" value="1"/>
</dbReference>
<name>A0ABT0XDK5_9ACTN</name>
<dbReference type="InterPro" id="IPR017900">
    <property type="entry name" value="4Fe4S_Fe_S_CS"/>
</dbReference>
<feature type="region of interest" description="Disordered" evidence="8">
    <location>
        <begin position="1"/>
        <end position="25"/>
    </location>
</feature>
<dbReference type="EMBL" id="JAMQGM010000079">
    <property type="protein sequence ID" value="MCM2580614.1"/>
    <property type="molecule type" value="Genomic_DNA"/>
</dbReference>
<keyword evidence="4" id="KW-0677">Repeat</keyword>
<dbReference type="Gene3D" id="1.10.1060.10">
    <property type="entry name" value="Alpha-helical ferredoxin"/>
    <property type="match status" value="1"/>
</dbReference>
<feature type="compositionally biased region" description="Basic and acidic residues" evidence="8">
    <location>
        <begin position="10"/>
        <end position="19"/>
    </location>
</feature>
<proteinExistence type="predicted"/>
<evidence type="ECO:0000256" key="3">
    <source>
        <dbReference type="ARBA" id="ARBA00022723"/>
    </source>
</evidence>
<dbReference type="SUPFAM" id="SSF46548">
    <property type="entry name" value="alpha-helical ferredoxin"/>
    <property type="match status" value="1"/>
</dbReference>
<evidence type="ECO:0000256" key="5">
    <source>
        <dbReference type="ARBA" id="ARBA00022982"/>
    </source>
</evidence>
<dbReference type="PANTHER" id="PTHR47153">
    <property type="entry name" value="LACTATE UTILIZATION PROTEIN B"/>
    <property type="match status" value="1"/>
</dbReference>
<evidence type="ECO:0000256" key="2">
    <source>
        <dbReference type="ARBA" id="ARBA00022485"/>
    </source>
</evidence>
<evidence type="ECO:0000256" key="1">
    <source>
        <dbReference type="ARBA" id="ARBA00022448"/>
    </source>
</evidence>
<keyword evidence="1" id="KW-0813">Transport</keyword>
<dbReference type="InterPro" id="IPR017896">
    <property type="entry name" value="4Fe4S_Fe-S-bd"/>
</dbReference>
<accession>A0ABT0XDK5</accession>
<sequence>MSGRSIALHGAERVPHSRPEWAGSVRPGHRALLPLVTAEAVSRPESAATAARLTERSREWQDGGWPENLVPLRERAARIRRETLGDLESHLAQLAAKVTEHGGTVHRAATAADATAIVRRIAAEHSVRLVVKSKSMVTEEIGLNPALEADGIEVVETDLGEYIVQLGDERPSHIIAPAVHLAHRDVAERFDALAGERLDHDVTALAGFARARLREDFRTAGLGVTGVNFAVAETGTLAIVTNEGNADLVTSQPPVHVAIMTPEKVVPRMADLGVLIPLLSHAGTGQRMTVYQTLVTGPRRAGESDGPRELHLVIVDNGRHRILGTRYEEVLACIRCGACQTACPVFRTLGGGHAYGAAYGGPIGAVLSPLLAQHEQDRELPYLSSLCGACADVCPVMIPLPDMLVDLRADDAASGRRMSRAGWRAWSALWSNRAGHRVSLAVAAAAARLLPRRFLTRLPVARRWARGRELPDLRGAGRLRRALRRRHRTGDPA</sequence>
<evidence type="ECO:0000256" key="8">
    <source>
        <dbReference type="SAM" id="MobiDB-lite"/>
    </source>
</evidence>
<keyword evidence="2" id="KW-0004">4Fe-4S</keyword>
<reference evidence="10" key="1">
    <citation type="journal article" date="2023" name="Int. J. Syst. Evol. Microbiol.">
        <title>Streptomyces meridianus sp. nov. isolated from brackish water of the Tagus estuary in Alcochete, Portugal.</title>
        <authorList>
            <person name="Santos J.D.N."/>
            <person name="Klimek D."/>
            <person name="Calusinska M."/>
            <person name="Lobo Da Cunha A."/>
            <person name="Catita J."/>
            <person name="Goncalves H."/>
            <person name="Gonzalez I."/>
            <person name="Reyes F."/>
            <person name="Lage O.M."/>
        </authorList>
    </citation>
    <scope>NUCLEOTIDE SEQUENCE</scope>
    <source>
        <strain evidence="10">MTZ3.1</strain>
    </source>
</reference>
<protein>
    <submittedName>
        <fullName evidence="10">Lactate utilization protein</fullName>
    </submittedName>
</protein>
<keyword evidence="5" id="KW-0249">Electron transport</keyword>
<dbReference type="Pfam" id="PF13183">
    <property type="entry name" value="Fer4_8"/>
    <property type="match status" value="1"/>
</dbReference>
<evidence type="ECO:0000256" key="4">
    <source>
        <dbReference type="ARBA" id="ARBA00022737"/>
    </source>
</evidence>
<keyword evidence="3" id="KW-0479">Metal-binding</keyword>
<feature type="domain" description="4Fe-4S ferredoxin-type" evidence="9">
    <location>
        <begin position="323"/>
        <end position="354"/>
    </location>
</feature>
<dbReference type="InterPro" id="IPR009051">
    <property type="entry name" value="Helical_ferredxn"/>
</dbReference>
<dbReference type="InterPro" id="IPR037171">
    <property type="entry name" value="NagB/RpiA_transferase-like"/>
</dbReference>
<evidence type="ECO:0000313" key="10">
    <source>
        <dbReference type="EMBL" id="MCM2580614.1"/>
    </source>
</evidence>
<comment type="caution">
    <text evidence="10">The sequence shown here is derived from an EMBL/GenBank/DDBJ whole genome shotgun (WGS) entry which is preliminary data.</text>
</comment>
<keyword evidence="6" id="KW-0408">Iron</keyword>
<dbReference type="SUPFAM" id="SSF100950">
    <property type="entry name" value="NagB/RpiA/CoA transferase-like"/>
    <property type="match status" value="1"/>
</dbReference>